<comment type="caution">
    <text evidence="2">The sequence shown here is derived from an EMBL/GenBank/DDBJ whole genome shotgun (WGS) entry which is preliminary data.</text>
</comment>
<proteinExistence type="predicted"/>
<dbReference type="CDD" id="cd00167">
    <property type="entry name" value="SANT"/>
    <property type="match status" value="1"/>
</dbReference>
<sequence>MGVKRPFDEEAIQELTFKQAKQLDGYNKSILIRHEASEKDVPGYVEDMKHKADFGEDLLDDKADWNLQSSAALPCVTNSSAEKEAGSDGTYYLPLYPDFVDLNIPRRLPVQNEDAYSYLLNAAPRQLVPVGVDHQADIPEWNPNANWKESNCSDDTVANDHELNVLGTSIIVMPNPNFSFTDDSNILSGRNYCTCMDKDSIRCVNQHVQEAREKLRESLGEEKFTDLGFHNMGEEVSSTWTDEEEYVFHEVVYSNPVSLGKDFWKSLSAVFPSRTNMELVSYFFNLFILRRRAVQNRSDFLDIDSDDDDEWQEDSRHPEVEGCDDDSVVESFGDEDLHMDSEVGVSFDINNDNDDHDDGGNDDGDVGIDRQDDTMNGYQEEQIPSKPIEKLEEDSEVINQVNNMAKVLSSNNNAQASIYLERNSFPLIHESGGKLTAMQENGVNEREFGLRIHSGGL</sequence>
<dbReference type="AlphaFoldDB" id="A0AAV3PE38"/>
<dbReference type="PANTHER" id="PTHR46872">
    <property type="entry name" value="DNA BINDING PROTEIN"/>
    <property type="match status" value="1"/>
</dbReference>
<feature type="region of interest" description="Disordered" evidence="1">
    <location>
        <begin position="301"/>
        <end position="326"/>
    </location>
</feature>
<dbReference type="InterPro" id="IPR001005">
    <property type="entry name" value="SANT/Myb"/>
</dbReference>
<feature type="compositionally biased region" description="Acidic residues" evidence="1">
    <location>
        <begin position="351"/>
        <end position="366"/>
    </location>
</feature>
<evidence type="ECO:0000313" key="3">
    <source>
        <dbReference type="Proteomes" id="UP001454036"/>
    </source>
</evidence>
<dbReference type="Proteomes" id="UP001454036">
    <property type="component" value="Unassembled WGS sequence"/>
</dbReference>
<organism evidence="2 3">
    <name type="scientific">Lithospermum erythrorhizon</name>
    <name type="common">Purple gromwell</name>
    <name type="synonym">Lithospermum officinale var. erythrorhizon</name>
    <dbReference type="NCBI Taxonomy" id="34254"/>
    <lineage>
        <taxon>Eukaryota</taxon>
        <taxon>Viridiplantae</taxon>
        <taxon>Streptophyta</taxon>
        <taxon>Embryophyta</taxon>
        <taxon>Tracheophyta</taxon>
        <taxon>Spermatophyta</taxon>
        <taxon>Magnoliopsida</taxon>
        <taxon>eudicotyledons</taxon>
        <taxon>Gunneridae</taxon>
        <taxon>Pentapetalae</taxon>
        <taxon>asterids</taxon>
        <taxon>lamiids</taxon>
        <taxon>Boraginales</taxon>
        <taxon>Boraginaceae</taxon>
        <taxon>Boraginoideae</taxon>
        <taxon>Lithospermeae</taxon>
        <taxon>Lithospermum</taxon>
    </lineage>
</organism>
<reference evidence="2 3" key="1">
    <citation type="submission" date="2024-01" db="EMBL/GenBank/DDBJ databases">
        <title>The complete chloroplast genome sequence of Lithospermum erythrorhizon: insights into the phylogenetic relationship among Boraginaceae species and the maternal lineages of purple gromwells.</title>
        <authorList>
            <person name="Okada T."/>
            <person name="Watanabe K."/>
        </authorList>
    </citation>
    <scope>NUCLEOTIDE SEQUENCE [LARGE SCALE GENOMIC DNA]</scope>
</reference>
<gene>
    <name evidence="2" type="ORF">LIER_07876</name>
</gene>
<dbReference type="PANTHER" id="PTHR46872:SF5">
    <property type="entry name" value="MYB-LIKE DOMAIN-CONTAINING PROTEIN"/>
    <property type="match status" value="1"/>
</dbReference>
<name>A0AAV3PE38_LITER</name>
<feature type="compositionally biased region" description="Acidic residues" evidence="1">
    <location>
        <begin position="301"/>
        <end position="312"/>
    </location>
</feature>
<feature type="region of interest" description="Disordered" evidence="1">
    <location>
        <begin position="346"/>
        <end position="372"/>
    </location>
</feature>
<accession>A0AAV3PE38</accession>
<evidence type="ECO:0000313" key="2">
    <source>
        <dbReference type="EMBL" id="GAA0148428.1"/>
    </source>
</evidence>
<protein>
    <recommendedName>
        <fullName evidence="4">Myb-like domain-containing protein</fullName>
    </recommendedName>
</protein>
<dbReference type="EMBL" id="BAABME010001237">
    <property type="protein sequence ID" value="GAA0148428.1"/>
    <property type="molecule type" value="Genomic_DNA"/>
</dbReference>
<evidence type="ECO:0000256" key="1">
    <source>
        <dbReference type="SAM" id="MobiDB-lite"/>
    </source>
</evidence>
<keyword evidence="3" id="KW-1185">Reference proteome</keyword>
<evidence type="ECO:0008006" key="4">
    <source>
        <dbReference type="Google" id="ProtNLM"/>
    </source>
</evidence>